<accession>A0ABZ2QFY5</accession>
<organism evidence="2 3">
    <name type="scientific">Streptomyces sirii</name>
    <dbReference type="NCBI Taxonomy" id="3127701"/>
    <lineage>
        <taxon>Bacteria</taxon>
        <taxon>Bacillati</taxon>
        <taxon>Actinomycetota</taxon>
        <taxon>Actinomycetes</taxon>
        <taxon>Kitasatosporales</taxon>
        <taxon>Streptomycetaceae</taxon>
        <taxon>Streptomyces</taxon>
    </lineage>
</organism>
<evidence type="ECO:0000256" key="1">
    <source>
        <dbReference type="SAM" id="SignalP"/>
    </source>
</evidence>
<reference evidence="2 3" key="1">
    <citation type="submission" date="2024-03" db="EMBL/GenBank/DDBJ databases">
        <title>The complete genome of Streptomyces sirii sp.nov.</title>
        <authorList>
            <person name="Zakalyukina Y.V."/>
            <person name="Belik A.R."/>
            <person name="Biryukov M.V."/>
            <person name="Baturina O.A."/>
            <person name="Kabilov M.R."/>
        </authorList>
    </citation>
    <scope>NUCLEOTIDE SEQUENCE [LARGE SCALE GENOMIC DNA]</scope>
    <source>
        <strain evidence="2 3">BP-8</strain>
    </source>
</reference>
<evidence type="ECO:0000313" key="3">
    <source>
        <dbReference type="Proteomes" id="UP001626628"/>
    </source>
</evidence>
<dbReference type="PROSITE" id="PS51257">
    <property type="entry name" value="PROKAR_LIPOPROTEIN"/>
    <property type="match status" value="1"/>
</dbReference>
<dbReference type="Proteomes" id="UP001626628">
    <property type="component" value="Chromosome"/>
</dbReference>
<feature type="chain" id="PRO_5045977917" description="Secreted protein" evidence="1">
    <location>
        <begin position="40"/>
        <end position="126"/>
    </location>
</feature>
<keyword evidence="1" id="KW-0732">Signal</keyword>
<proteinExistence type="predicted"/>
<dbReference type="EMBL" id="CP147982">
    <property type="protein sequence ID" value="WXK75418.1"/>
    <property type="molecule type" value="Genomic_DNA"/>
</dbReference>
<gene>
    <name evidence="2" type="ORF">WAB15_05275</name>
</gene>
<keyword evidence="3" id="KW-1185">Reference proteome</keyword>
<name>A0ABZ2QFY5_9ACTN</name>
<protein>
    <recommendedName>
        <fullName evidence="4">Secreted protein</fullName>
    </recommendedName>
</protein>
<dbReference type="RefSeq" id="WP_399147499.1">
    <property type="nucleotide sequence ID" value="NZ_CP147982.1"/>
</dbReference>
<evidence type="ECO:0000313" key="2">
    <source>
        <dbReference type="EMBL" id="WXK75418.1"/>
    </source>
</evidence>
<evidence type="ECO:0008006" key="4">
    <source>
        <dbReference type="Google" id="ProtNLM"/>
    </source>
</evidence>
<sequence>MRRFATFSVKKISAQRSLGLSIVLGACVLAGASVIPVHAADSGDPIIVKGPAAKRDRNQWDESIAKCPVGTRVVGGGYEVNESAHTRMPRTAIVNITANHPLADGSGWRIAAEDGDVGSYAMCAHL</sequence>
<feature type="signal peptide" evidence="1">
    <location>
        <begin position="1"/>
        <end position="39"/>
    </location>
</feature>